<dbReference type="InterPro" id="IPR046341">
    <property type="entry name" value="SET_dom_sf"/>
</dbReference>
<dbReference type="Proteomes" id="UP000053477">
    <property type="component" value="Unassembled WGS sequence"/>
</dbReference>
<feature type="non-terminal residue" evidence="2">
    <location>
        <position position="957"/>
    </location>
</feature>
<dbReference type="InterPro" id="IPR050600">
    <property type="entry name" value="SETD3_SETD6_MTase"/>
</dbReference>
<dbReference type="Gene3D" id="3.90.1410.10">
    <property type="entry name" value="set domain protein methyltransferase, domain 1"/>
    <property type="match status" value="1"/>
</dbReference>
<dbReference type="SUPFAM" id="SSF82199">
    <property type="entry name" value="SET domain"/>
    <property type="match status" value="2"/>
</dbReference>
<dbReference type="OrthoDB" id="441812at2759"/>
<dbReference type="AlphaFoldDB" id="A0A0H2S4I5"/>
<dbReference type="GO" id="GO:0016279">
    <property type="term" value="F:protein-lysine N-methyltransferase activity"/>
    <property type="evidence" value="ECO:0007669"/>
    <property type="project" value="TreeGrafter"/>
</dbReference>
<dbReference type="InParanoid" id="A0A0H2S4I5"/>
<dbReference type="STRING" id="27342.A0A0H2S4I5"/>
<dbReference type="EMBL" id="KQ085889">
    <property type="protein sequence ID" value="KLO19047.1"/>
    <property type="molecule type" value="Genomic_DNA"/>
</dbReference>
<gene>
    <name evidence="2" type="ORF">SCHPADRAFT_993063</name>
</gene>
<sequence>MSRSKAQCVEAFFKFCEESGIKIDDAIQVRVIHEDATRDSAVDEEQIAVYSKDAYIECGTRLACIPKSSILSIRNSIFSDIWRDETARYGTDGLCALALALYGEVLNGTRSPWHGYLSSLPEKTNIALLWHGAGEDDREALMWIRGTMVERERFEGAFHEAQGGSKLVSDIISNYYATTAVPALVNAGFGERSSEEDFMHAFALASSRAFIVDNFHGLAMVPIADAFNHSLQNHVHLEAFHDVCPVCGSVDECVHDDEDEDNDARAVQVKAMPSAAERSASSMFDHGSQENTECCDMVANAAITPHTEVFNVYNDRLTNAQLLTHYGFTLDSNENDVIAWELRSLCLQVPSLISRLSFENNGGGAVRRSEITDIGEIEQAFGDRCTGFGVGIDRNVHENSNGAAVGDPFVKETVEERRAEARESDLNVETQAFLDRLLEVVAAWPHSGGIWKSSMLVYDPTDVPQRSIPEPQALSQSDGSLAGVTRGQSHFEPGPTLGFLTSSANEAANVKKIQSDLSSEALGSGLSENMNRNMLHVDVARSGSNRTTDLETVASKEPGLASREVLQARVKLDYKLDGTRVSQTMFAEKSSGCVFLLNDEAKMTHHLWIFCALLILQTLKDRGSLSHLRGTSFEEPHGSLTRPVANRAAVDIEASRDSDETHQHSSMSLKEEIELLKHIARSQMRAETIDEDLTQEDRDGEFEGSSLVSTECLLAEDDAGDAMDFVPLDDSVVRSELEGALRNIDTCEDPLLPPPGNLGSAINISDEMPSTPTYSNFGRENVSSGPVRLSFDDVPTGRNESIHTELATRESSSAGDTRDTILNSMASMSNHGVVASNASCPTIRHRHQPSLLRDVDAAEPSVDDSGRLSVYAPGNQPAEARSSHVVGQTKDMLEFTQSDIEDDAEVRHTGRGCASRRDDGDDDDKVGNIRSKHGRMPTPQIIPHTIYNAFEEALGQN</sequence>
<protein>
    <submittedName>
        <fullName evidence="2">SET domain-containing protein</fullName>
    </submittedName>
</protein>
<dbReference type="PANTHER" id="PTHR13271:SF34">
    <property type="entry name" value="N-LYSINE METHYLTRANSFERASE SETD6"/>
    <property type="match status" value="1"/>
</dbReference>
<evidence type="ECO:0000313" key="3">
    <source>
        <dbReference type="Proteomes" id="UP000053477"/>
    </source>
</evidence>
<accession>A0A0H2S4I5</accession>
<name>A0A0H2S4I5_9AGAM</name>
<evidence type="ECO:0000256" key="1">
    <source>
        <dbReference type="SAM" id="MobiDB-lite"/>
    </source>
</evidence>
<proteinExistence type="predicted"/>
<dbReference type="CDD" id="cd10527">
    <property type="entry name" value="SET_LSMT"/>
    <property type="match status" value="1"/>
</dbReference>
<keyword evidence="3" id="KW-1185">Reference proteome</keyword>
<feature type="region of interest" description="Disordered" evidence="1">
    <location>
        <begin position="857"/>
        <end position="885"/>
    </location>
</feature>
<feature type="region of interest" description="Disordered" evidence="1">
    <location>
        <begin position="467"/>
        <end position="494"/>
    </location>
</feature>
<dbReference type="PANTHER" id="PTHR13271">
    <property type="entry name" value="UNCHARACTERIZED PUTATIVE METHYLTRANSFERASE"/>
    <property type="match status" value="1"/>
</dbReference>
<feature type="region of interest" description="Disordered" evidence="1">
    <location>
        <begin position="901"/>
        <end position="940"/>
    </location>
</feature>
<evidence type="ECO:0000313" key="2">
    <source>
        <dbReference type="EMBL" id="KLO19047.1"/>
    </source>
</evidence>
<reference evidence="2 3" key="1">
    <citation type="submission" date="2015-04" db="EMBL/GenBank/DDBJ databases">
        <title>Complete genome sequence of Schizopora paradoxa KUC8140, a cosmopolitan wood degrader in East Asia.</title>
        <authorList>
            <consortium name="DOE Joint Genome Institute"/>
            <person name="Min B."/>
            <person name="Park H."/>
            <person name="Jang Y."/>
            <person name="Kim J.-J."/>
            <person name="Kim K.H."/>
            <person name="Pangilinan J."/>
            <person name="Lipzen A."/>
            <person name="Riley R."/>
            <person name="Grigoriev I.V."/>
            <person name="Spatafora J.W."/>
            <person name="Choi I.-G."/>
        </authorList>
    </citation>
    <scope>NUCLEOTIDE SEQUENCE [LARGE SCALE GENOMIC DNA]</scope>
    <source>
        <strain evidence="2 3">KUC8140</strain>
    </source>
</reference>
<dbReference type="GO" id="GO:0005634">
    <property type="term" value="C:nucleus"/>
    <property type="evidence" value="ECO:0007669"/>
    <property type="project" value="TreeGrafter"/>
</dbReference>
<organism evidence="2 3">
    <name type="scientific">Schizopora paradoxa</name>
    <dbReference type="NCBI Taxonomy" id="27342"/>
    <lineage>
        <taxon>Eukaryota</taxon>
        <taxon>Fungi</taxon>
        <taxon>Dikarya</taxon>
        <taxon>Basidiomycota</taxon>
        <taxon>Agaricomycotina</taxon>
        <taxon>Agaricomycetes</taxon>
        <taxon>Hymenochaetales</taxon>
        <taxon>Schizoporaceae</taxon>
        <taxon>Schizopora</taxon>
    </lineage>
</organism>